<proteinExistence type="predicted"/>
<comment type="caution">
    <text evidence="1">The sequence shown here is derived from an EMBL/GenBank/DDBJ whole genome shotgun (WGS) entry which is preliminary data.</text>
</comment>
<protein>
    <submittedName>
        <fullName evidence="1">Uncharacterized protein</fullName>
    </submittedName>
</protein>
<organism evidence="1">
    <name type="scientific">marine sediment metagenome</name>
    <dbReference type="NCBI Taxonomy" id="412755"/>
    <lineage>
        <taxon>unclassified sequences</taxon>
        <taxon>metagenomes</taxon>
        <taxon>ecological metagenomes</taxon>
    </lineage>
</organism>
<dbReference type="EMBL" id="BARV01006792">
    <property type="protein sequence ID" value="GAI16955.1"/>
    <property type="molecule type" value="Genomic_DNA"/>
</dbReference>
<accession>X1MQL9</accession>
<dbReference type="AlphaFoldDB" id="X1MQL9"/>
<name>X1MQL9_9ZZZZ</name>
<gene>
    <name evidence="1" type="ORF">S06H3_13907</name>
</gene>
<sequence length="59" mass="6738">MVKKLLGARIPETIVLELREYCKSHGILMNHFVSEAIKAKLKKAKRSEEKSTAEKLPMN</sequence>
<reference evidence="1" key="1">
    <citation type="journal article" date="2014" name="Front. Microbiol.">
        <title>High frequency of phylogenetically diverse reductive dehalogenase-homologous genes in deep subseafloor sedimentary metagenomes.</title>
        <authorList>
            <person name="Kawai M."/>
            <person name="Futagami T."/>
            <person name="Toyoda A."/>
            <person name="Takaki Y."/>
            <person name="Nishi S."/>
            <person name="Hori S."/>
            <person name="Arai W."/>
            <person name="Tsubouchi T."/>
            <person name="Morono Y."/>
            <person name="Uchiyama I."/>
            <person name="Ito T."/>
            <person name="Fujiyama A."/>
            <person name="Inagaki F."/>
            <person name="Takami H."/>
        </authorList>
    </citation>
    <scope>NUCLEOTIDE SEQUENCE</scope>
    <source>
        <strain evidence="1">Expedition CK06-06</strain>
    </source>
</reference>
<evidence type="ECO:0000313" key="1">
    <source>
        <dbReference type="EMBL" id="GAI16955.1"/>
    </source>
</evidence>